<dbReference type="GO" id="GO:0005886">
    <property type="term" value="C:plasma membrane"/>
    <property type="evidence" value="ECO:0007669"/>
    <property type="project" value="UniProtKB-SubCell"/>
</dbReference>
<evidence type="ECO:0000256" key="4">
    <source>
        <dbReference type="ARBA" id="ARBA00022741"/>
    </source>
</evidence>
<evidence type="ECO:0000256" key="6">
    <source>
        <dbReference type="ARBA" id="ARBA00023118"/>
    </source>
</evidence>
<keyword evidence="12" id="KW-1185">Reference proteome</keyword>
<keyword evidence="6" id="KW-0051">Antiviral defense</keyword>
<gene>
    <name evidence="11" type="ORF">EV199_4066</name>
</gene>
<dbReference type="GO" id="GO:0016787">
    <property type="term" value="F:hydrolase activity"/>
    <property type="evidence" value="ECO:0007669"/>
    <property type="project" value="UniProtKB-KW"/>
</dbReference>
<dbReference type="Gene3D" id="1.10.3210.10">
    <property type="entry name" value="Hypothetical protein af1432"/>
    <property type="match status" value="1"/>
</dbReference>
<dbReference type="PANTHER" id="PTHR21174">
    <property type="match status" value="1"/>
</dbReference>
<keyword evidence="11" id="KW-0378">Hydrolase</keyword>
<dbReference type="GO" id="GO:0051607">
    <property type="term" value="P:defense response to virus"/>
    <property type="evidence" value="ECO:0007669"/>
    <property type="project" value="UniProtKB-KW"/>
</dbReference>
<sequence>MTSAAQQLLQEARQYVTGIFTTKVNPAFVYHNIDHTREVVEASDLMATHLGLPEEEKPALLLAAWFHDTGYSAGQPKRHEEVSRDIASDFLQSRGIDQQTIDKVSNAIMATKWPQSPTNLLEQILCDADLSHLGMPIFPEKNKLLRQELNLLFDNKLGKKEWRQKNIFFLQQHRYFTEYGKTVLEPVKQQHLLELIRKAEKNGKEGNDSMEKMVVNTRLPPENNVVLPVEKNNGNDKLVREREKLERDKEKFEKDKAARTERSIATMFRIMSENHVNLSQMADSKANIMISVNTIVISIMVSVLLGKLQFYPEFIVPTIILLAVCLSAVVFAILATRPNVNRGTFTQEDIENKKVNLLFFGNFFNMELKDYDWAMKQMMADRDYLDSSMIKDIYSLGVVLARKYKYLRIAYNIFMFGLVIAILAFAIVFLFSEQNPNAA</sequence>
<evidence type="ECO:0000313" key="12">
    <source>
        <dbReference type="Proteomes" id="UP000293874"/>
    </source>
</evidence>
<dbReference type="Proteomes" id="UP000293874">
    <property type="component" value="Unassembled WGS sequence"/>
</dbReference>
<comment type="caution">
    <text evidence="11">The sequence shown here is derived from an EMBL/GenBank/DDBJ whole genome shotgun (WGS) entry which is preliminary data.</text>
</comment>
<evidence type="ECO:0000256" key="9">
    <source>
        <dbReference type="SAM" id="Phobius"/>
    </source>
</evidence>
<dbReference type="SMART" id="SM00471">
    <property type="entry name" value="HDc"/>
    <property type="match status" value="1"/>
</dbReference>
<dbReference type="PANTHER" id="PTHR21174:SF0">
    <property type="entry name" value="HD PHOSPHOHYDROLASE FAMILY PROTEIN-RELATED"/>
    <property type="match status" value="1"/>
</dbReference>
<dbReference type="EMBL" id="SGXA01000002">
    <property type="protein sequence ID" value="RZS72151.1"/>
    <property type="molecule type" value="Genomic_DNA"/>
</dbReference>
<evidence type="ECO:0000259" key="10">
    <source>
        <dbReference type="SMART" id="SM00471"/>
    </source>
</evidence>
<comment type="subcellular location">
    <subcellularLocation>
        <location evidence="1">Cell membrane</location>
    </subcellularLocation>
</comment>
<keyword evidence="3 9" id="KW-0812">Transmembrane</keyword>
<keyword evidence="2" id="KW-1003">Cell membrane</keyword>
<dbReference type="InterPro" id="IPR006674">
    <property type="entry name" value="HD_domain"/>
</dbReference>
<feature type="coiled-coil region" evidence="8">
    <location>
        <begin position="235"/>
        <end position="262"/>
    </location>
</feature>
<dbReference type="CDD" id="cd00077">
    <property type="entry name" value="HDc"/>
    <property type="match status" value="1"/>
</dbReference>
<dbReference type="SUPFAM" id="SSF109604">
    <property type="entry name" value="HD-domain/PDEase-like"/>
    <property type="match status" value="1"/>
</dbReference>
<feature type="transmembrane region" description="Helical" evidence="9">
    <location>
        <begin position="314"/>
        <end position="335"/>
    </location>
</feature>
<feature type="domain" description="HD/PDEase" evidence="10">
    <location>
        <begin position="28"/>
        <end position="143"/>
    </location>
</feature>
<dbReference type="InterPro" id="IPR009218">
    <property type="entry name" value="HD_phosphohydro"/>
</dbReference>
<feature type="transmembrane region" description="Helical" evidence="9">
    <location>
        <begin position="409"/>
        <end position="431"/>
    </location>
</feature>
<organism evidence="11 12">
    <name type="scientific">Pseudobacter ginsenosidimutans</name>
    <dbReference type="NCBI Taxonomy" id="661488"/>
    <lineage>
        <taxon>Bacteria</taxon>
        <taxon>Pseudomonadati</taxon>
        <taxon>Bacteroidota</taxon>
        <taxon>Chitinophagia</taxon>
        <taxon>Chitinophagales</taxon>
        <taxon>Chitinophagaceae</taxon>
        <taxon>Pseudobacter</taxon>
    </lineage>
</organism>
<evidence type="ECO:0000256" key="2">
    <source>
        <dbReference type="ARBA" id="ARBA00022475"/>
    </source>
</evidence>
<dbReference type="Pfam" id="PF18967">
    <property type="entry name" value="PycTM"/>
    <property type="match status" value="1"/>
</dbReference>
<evidence type="ECO:0000313" key="11">
    <source>
        <dbReference type="EMBL" id="RZS72151.1"/>
    </source>
</evidence>
<evidence type="ECO:0000256" key="3">
    <source>
        <dbReference type="ARBA" id="ARBA00022692"/>
    </source>
</evidence>
<proteinExistence type="predicted"/>
<feature type="transmembrane region" description="Helical" evidence="9">
    <location>
        <begin position="288"/>
        <end position="308"/>
    </location>
</feature>
<dbReference type="Pfam" id="PF01966">
    <property type="entry name" value="HD"/>
    <property type="match status" value="1"/>
</dbReference>
<protein>
    <submittedName>
        <fullName evidence="11">Putative metal-dependent HD superfamily phosphohydrolase</fullName>
    </submittedName>
</protein>
<accession>A0A4V2F125</accession>
<dbReference type="AlphaFoldDB" id="A0A4V2F125"/>
<keyword evidence="8" id="KW-0175">Coiled coil</keyword>
<evidence type="ECO:0000256" key="5">
    <source>
        <dbReference type="ARBA" id="ARBA00022989"/>
    </source>
</evidence>
<dbReference type="InterPro" id="IPR003607">
    <property type="entry name" value="HD/PDEase_dom"/>
</dbReference>
<keyword evidence="7 9" id="KW-0472">Membrane</keyword>
<evidence type="ECO:0000256" key="7">
    <source>
        <dbReference type="ARBA" id="ARBA00023136"/>
    </source>
</evidence>
<dbReference type="OrthoDB" id="5728337at2"/>
<evidence type="ECO:0000256" key="8">
    <source>
        <dbReference type="SAM" id="Coils"/>
    </source>
</evidence>
<evidence type="ECO:0000256" key="1">
    <source>
        <dbReference type="ARBA" id="ARBA00004236"/>
    </source>
</evidence>
<keyword evidence="5 9" id="KW-1133">Transmembrane helix</keyword>
<keyword evidence="4" id="KW-0547">Nucleotide-binding</keyword>
<dbReference type="GO" id="GO:0000166">
    <property type="term" value="F:nucleotide binding"/>
    <property type="evidence" value="ECO:0007669"/>
    <property type="project" value="UniProtKB-KW"/>
</dbReference>
<reference evidence="11 12" key="1">
    <citation type="submission" date="2019-02" db="EMBL/GenBank/DDBJ databases">
        <title>Genomic Encyclopedia of Type Strains, Phase IV (KMG-IV): sequencing the most valuable type-strain genomes for metagenomic binning, comparative biology and taxonomic classification.</title>
        <authorList>
            <person name="Goeker M."/>
        </authorList>
    </citation>
    <scope>NUCLEOTIDE SEQUENCE [LARGE SCALE GENOMIC DNA]</scope>
    <source>
        <strain evidence="11 12">DSM 18116</strain>
    </source>
</reference>
<dbReference type="RefSeq" id="WP_130542599.1">
    <property type="nucleotide sequence ID" value="NZ_CP042431.1"/>
</dbReference>
<dbReference type="InterPro" id="IPR043760">
    <property type="entry name" value="PycTM_dom"/>
</dbReference>
<name>A0A4V2F125_9BACT</name>